<evidence type="ECO:0000256" key="4">
    <source>
        <dbReference type="ARBA" id="ARBA00022692"/>
    </source>
</evidence>
<evidence type="ECO:0000256" key="6">
    <source>
        <dbReference type="ARBA" id="ARBA00022741"/>
    </source>
</evidence>
<dbReference type="EnsemblPlants" id="Kaladp0032s0189.1.v1.1">
    <property type="protein sequence ID" value="Kaladp0032s0189.1.v1.1"/>
    <property type="gene ID" value="Kaladp0032s0189.v1.1"/>
</dbReference>
<keyword evidence="7" id="KW-0418">Kinase</keyword>
<dbReference type="GO" id="GO:0005886">
    <property type="term" value="C:plasma membrane"/>
    <property type="evidence" value="ECO:0007669"/>
    <property type="project" value="UniProtKB-ARBA"/>
</dbReference>
<keyword evidence="10 13" id="KW-0472">Membrane</keyword>
<organism evidence="15 16">
    <name type="scientific">Kalanchoe fedtschenkoi</name>
    <name type="common">Lavender scallops</name>
    <name type="synonym">South American air plant</name>
    <dbReference type="NCBI Taxonomy" id="63787"/>
    <lineage>
        <taxon>Eukaryota</taxon>
        <taxon>Viridiplantae</taxon>
        <taxon>Streptophyta</taxon>
        <taxon>Embryophyta</taxon>
        <taxon>Tracheophyta</taxon>
        <taxon>Spermatophyta</taxon>
        <taxon>Magnoliopsida</taxon>
        <taxon>eudicotyledons</taxon>
        <taxon>Gunneridae</taxon>
        <taxon>Pentapetalae</taxon>
        <taxon>Saxifragales</taxon>
        <taxon>Crassulaceae</taxon>
        <taxon>Kalanchoe</taxon>
    </lineage>
</organism>
<keyword evidence="6 12" id="KW-0547">Nucleotide-binding</keyword>
<evidence type="ECO:0000313" key="16">
    <source>
        <dbReference type="Proteomes" id="UP000594263"/>
    </source>
</evidence>
<evidence type="ECO:0000256" key="5">
    <source>
        <dbReference type="ARBA" id="ARBA00022729"/>
    </source>
</evidence>
<evidence type="ECO:0000256" key="1">
    <source>
        <dbReference type="ARBA" id="ARBA00004167"/>
    </source>
</evidence>
<evidence type="ECO:0000256" key="13">
    <source>
        <dbReference type="SAM" id="Phobius"/>
    </source>
</evidence>
<dbReference type="PANTHER" id="PTHR46008:SF2">
    <property type="entry name" value="LEAF RUST 10 DISEASE-RESISTANCE LOCUS RECEPTOR-LIKE PROTEIN KINASE-LIKE 1.4"/>
    <property type="match status" value="1"/>
</dbReference>
<evidence type="ECO:0000256" key="9">
    <source>
        <dbReference type="ARBA" id="ARBA00022989"/>
    </source>
</evidence>
<accession>A0A7N0TCW4</accession>
<evidence type="ECO:0000256" key="2">
    <source>
        <dbReference type="ARBA" id="ARBA00022527"/>
    </source>
</evidence>
<dbReference type="GO" id="GO:0005524">
    <property type="term" value="F:ATP binding"/>
    <property type="evidence" value="ECO:0007669"/>
    <property type="project" value="UniProtKB-UniRule"/>
</dbReference>
<dbReference type="Pfam" id="PF07714">
    <property type="entry name" value="PK_Tyr_Ser-Thr"/>
    <property type="match status" value="1"/>
</dbReference>
<proteinExistence type="predicted"/>
<keyword evidence="8 12" id="KW-0067">ATP-binding</keyword>
<reference evidence="15" key="1">
    <citation type="submission" date="2021-01" db="UniProtKB">
        <authorList>
            <consortium name="EnsemblPlants"/>
        </authorList>
    </citation>
    <scope>IDENTIFICATION</scope>
</reference>
<evidence type="ECO:0000256" key="12">
    <source>
        <dbReference type="PROSITE-ProRule" id="PRU10141"/>
    </source>
</evidence>
<dbReference type="SMART" id="SM00220">
    <property type="entry name" value="S_TKc"/>
    <property type="match status" value="1"/>
</dbReference>
<keyword evidence="11" id="KW-0325">Glycoprotein</keyword>
<dbReference type="OMA" id="CHAKPYP"/>
<keyword evidence="16" id="KW-1185">Reference proteome</keyword>
<dbReference type="FunFam" id="1.10.510.10:FF:000161">
    <property type="entry name" value="Wall-associated receptor kinase-like 20"/>
    <property type="match status" value="1"/>
</dbReference>
<dbReference type="PROSITE" id="PS00108">
    <property type="entry name" value="PROTEIN_KINASE_ST"/>
    <property type="match status" value="1"/>
</dbReference>
<evidence type="ECO:0000256" key="8">
    <source>
        <dbReference type="ARBA" id="ARBA00022840"/>
    </source>
</evidence>
<evidence type="ECO:0000259" key="14">
    <source>
        <dbReference type="PROSITE" id="PS50011"/>
    </source>
</evidence>
<feature type="domain" description="Protein kinase" evidence="14">
    <location>
        <begin position="305"/>
        <end position="606"/>
    </location>
</feature>
<dbReference type="InterPro" id="IPR000719">
    <property type="entry name" value="Prot_kinase_dom"/>
</dbReference>
<evidence type="ECO:0000256" key="3">
    <source>
        <dbReference type="ARBA" id="ARBA00022679"/>
    </source>
</evidence>
<evidence type="ECO:0000256" key="11">
    <source>
        <dbReference type="ARBA" id="ARBA00023180"/>
    </source>
</evidence>
<protein>
    <recommendedName>
        <fullName evidence="14">Protein kinase domain-containing protein</fullName>
    </recommendedName>
</protein>
<keyword evidence="9 13" id="KW-1133">Transmembrane helix</keyword>
<dbReference type="GO" id="GO:0004674">
    <property type="term" value="F:protein serine/threonine kinase activity"/>
    <property type="evidence" value="ECO:0007669"/>
    <property type="project" value="UniProtKB-KW"/>
</dbReference>
<dbReference type="InterPro" id="IPR011009">
    <property type="entry name" value="Kinase-like_dom_sf"/>
</dbReference>
<feature type="binding site" evidence="12">
    <location>
        <position position="333"/>
    </location>
    <ligand>
        <name>ATP</name>
        <dbReference type="ChEBI" id="CHEBI:30616"/>
    </ligand>
</feature>
<feature type="transmembrane region" description="Helical" evidence="13">
    <location>
        <begin position="245"/>
        <end position="265"/>
    </location>
</feature>
<dbReference type="InterPro" id="IPR001245">
    <property type="entry name" value="Ser-Thr/Tyr_kinase_cat_dom"/>
</dbReference>
<keyword evidence="3" id="KW-0808">Transferase</keyword>
<evidence type="ECO:0000256" key="7">
    <source>
        <dbReference type="ARBA" id="ARBA00022777"/>
    </source>
</evidence>
<dbReference type="Gene3D" id="3.30.200.20">
    <property type="entry name" value="Phosphorylase Kinase, domain 1"/>
    <property type="match status" value="1"/>
</dbReference>
<dbReference type="AlphaFoldDB" id="A0A7N0TCW4"/>
<dbReference type="SUPFAM" id="SSF56112">
    <property type="entry name" value="Protein kinase-like (PK-like)"/>
    <property type="match status" value="1"/>
</dbReference>
<dbReference type="PANTHER" id="PTHR46008">
    <property type="entry name" value="LEAF RUST 10 DISEASE-RESISTANCE LOCUS RECEPTOR-LIKE PROTEIN KINASE-LIKE 1.4"/>
    <property type="match status" value="1"/>
</dbReference>
<keyword evidence="4 13" id="KW-0812">Transmembrane</keyword>
<sequence length="620" mass="69846">MDSFRVLFSVVVMCSHFRFLKSLEEEAKRPGCAPFFCGALGNIGFPFTNSTHPDCGLFIVGDCERPTQKIKFNKATEWYHIYSISQSDSLTIIDQHLNKTVHNHSCTAFSNLSLPSSSFFTLKITPSITLFKCPSGVTLQSDFKYTNCPDFNIYYNRTQDSLPKDVPENCSIIQLPRKFTPAVNTEDVFSLLRDSIYVNVEVSDDCTNCYYQQKGRCEDGVNGAFHCAGAAKDGRDTNLKLDLELGSGITALILMCILTFFIWFYHKAKLQSSNISALDASELQSINYGLPIFSYKELEKATNHFDLNKELGDGGFGTVYHGILQDGREVAVKRLYENTFKRVKIFMNEIEILTRLRHKNLVTLYGCTSHLSRELLLLYEYVPNGTVAYHLYGKHARVNPLSWSTRMTIAIETASALAYLHASDIIHRDVKTANILLDKNYTVKVADFGLSRLFPSDATHITTAPQGTPGYLDPEYHFFYKLTGKSDVYSFGVVLIELISSMPPIDMKRQNNQINLANFAISQIQSGSLSELVDPALGYTSDRAIRGMINCVAELSFRCLQQNSEMRPNMEEVLAVLQGSASEKYETQYAEDVTEEVMTARKHPSLEQLMLKSCSEHHLN</sequence>
<dbReference type="InterPro" id="IPR008271">
    <property type="entry name" value="Ser/Thr_kinase_AS"/>
</dbReference>
<keyword evidence="5" id="KW-0732">Signal</keyword>
<dbReference type="PROSITE" id="PS00107">
    <property type="entry name" value="PROTEIN_KINASE_ATP"/>
    <property type="match status" value="1"/>
</dbReference>
<evidence type="ECO:0000256" key="10">
    <source>
        <dbReference type="ARBA" id="ARBA00023136"/>
    </source>
</evidence>
<dbReference type="Proteomes" id="UP000594263">
    <property type="component" value="Unplaced"/>
</dbReference>
<dbReference type="Gramene" id="Kaladp0032s0189.1.v1.1">
    <property type="protein sequence ID" value="Kaladp0032s0189.1.v1.1"/>
    <property type="gene ID" value="Kaladp0032s0189.v1.1"/>
</dbReference>
<dbReference type="InterPro" id="IPR017441">
    <property type="entry name" value="Protein_kinase_ATP_BS"/>
</dbReference>
<keyword evidence="2" id="KW-0723">Serine/threonine-protein kinase</keyword>
<dbReference type="PROSITE" id="PS50011">
    <property type="entry name" value="PROTEIN_KINASE_DOM"/>
    <property type="match status" value="1"/>
</dbReference>
<comment type="subcellular location">
    <subcellularLocation>
        <location evidence="1">Membrane</location>
        <topology evidence="1">Single-pass membrane protein</topology>
    </subcellularLocation>
</comment>
<dbReference type="Gene3D" id="1.10.510.10">
    <property type="entry name" value="Transferase(Phosphotransferase) domain 1"/>
    <property type="match status" value="1"/>
</dbReference>
<evidence type="ECO:0000313" key="15">
    <source>
        <dbReference type="EnsemblPlants" id="Kaladp0032s0189.1.v1.1"/>
    </source>
</evidence>
<name>A0A7N0TCW4_KALFE</name>